<dbReference type="InterPro" id="IPR039421">
    <property type="entry name" value="Type_1_exporter"/>
</dbReference>
<feature type="transmembrane region" description="Helical" evidence="7">
    <location>
        <begin position="33"/>
        <end position="54"/>
    </location>
</feature>
<feature type="domain" description="ABC transporter" evidence="8">
    <location>
        <begin position="358"/>
        <end position="598"/>
    </location>
</feature>
<comment type="caution">
    <text evidence="9">The sequence shown here is derived from an EMBL/GenBank/DDBJ whole genome shotgun (WGS) entry which is preliminary data.</text>
</comment>
<dbReference type="InterPro" id="IPR036640">
    <property type="entry name" value="ABC1_TM_sf"/>
</dbReference>
<dbReference type="GO" id="GO:0005886">
    <property type="term" value="C:plasma membrane"/>
    <property type="evidence" value="ECO:0007669"/>
    <property type="project" value="UniProtKB-SubCell"/>
</dbReference>
<evidence type="ECO:0000256" key="1">
    <source>
        <dbReference type="ARBA" id="ARBA00004651"/>
    </source>
</evidence>
<evidence type="ECO:0000313" key="10">
    <source>
        <dbReference type="Proteomes" id="UP000469523"/>
    </source>
</evidence>
<evidence type="ECO:0000256" key="5">
    <source>
        <dbReference type="ARBA" id="ARBA00022989"/>
    </source>
</evidence>
<dbReference type="SUPFAM" id="SSF52540">
    <property type="entry name" value="P-loop containing nucleoside triphosphate hydrolases"/>
    <property type="match status" value="1"/>
</dbReference>
<dbReference type="Gene3D" id="1.20.1560.10">
    <property type="entry name" value="ABC transporter type 1, transmembrane domain"/>
    <property type="match status" value="1"/>
</dbReference>
<dbReference type="PANTHER" id="PTHR43394">
    <property type="entry name" value="ATP-DEPENDENT PERMEASE MDL1, MITOCHONDRIAL"/>
    <property type="match status" value="1"/>
</dbReference>
<keyword evidence="3" id="KW-0547">Nucleotide-binding</keyword>
<dbReference type="InterPro" id="IPR003593">
    <property type="entry name" value="AAA+_ATPase"/>
</dbReference>
<dbReference type="EMBL" id="VUNQ01000017">
    <property type="protein sequence ID" value="MSU01632.1"/>
    <property type="molecule type" value="Genomic_DNA"/>
</dbReference>
<evidence type="ECO:0000256" key="6">
    <source>
        <dbReference type="ARBA" id="ARBA00023136"/>
    </source>
</evidence>
<dbReference type="PROSITE" id="PS50893">
    <property type="entry name" value="ABC_TRANSPORTER_2"/>
    <property type="match status" value="1"/>
</dbReference>
<dbReference type="AlphaFoldDB" id="A0A6N7XLI3"/>
<feature type="transmembrane region" description="Helical" evidence="7">
    <location>
        <begin position="160"/>
        <end position="183"/>
    </location>
</feature>
<keyword evidence="10" id="KW-1185">Reference proteome</keyword>
<dbReference type="Gene3D" id="3.40.50.300">
    <property type="entry name" value="P-loop containing nucleotide triphosphate hydrolases"/>
    <property type="match status" value="1"/>
</dbReference>
<reference evidence="9 10" key="1">
    <citation type="submission" date="2019-09" db="EMBL/GenBank/DDBJ databases">
        <title>In-depth cultivation of the pig gut microbiome towards novel bacterial diversity and tailored functional studies.</title>
        <authorList>
            <person name="Wylensek D."/>
            <person name="Hitch T.C.A."/>
            <person name="Clavel T."/>
        </authorList>
    </citation>
    <scope>NUCLEOTIDE SEQUENCE [LARGE SCALE GENOMIC DNA]</scope>
    <source>
        <strain evidence="9 10">WCA3-693-APC-4?</strain>
    </source>
</reference>
<protein>
    <submittedName>
        <fullName evidence="9">ABC transporter ATP-binding protein</fullName>
    </submittedName>
</protein>
<dbReference type="SMART" id="SM00382">
    <property type="entry name" value="AAA"/>
    <property type="match status" value="1"/>
</dbReference>
<feature type="transmembrane region" description="Helical" evidence="7">
    <location>
        <begin position="293"/>
        <end position="314"/>
    </location>
</feature>
<dbReference type="GO" id="GO:0005524">
    <property type="term" value="F:ATP binding"/>
    <property type="evidence" value="ECO:0007669"/>
    <property type="project" value="UniProtKB-KW"/>
</dbReference>
<evidence type="ECO:0000256" key="4">
    <source>
        <dbReference type="ARBA" id="ARBA00022840"/>
    </source>
</evidence>
<dbReference type="Proteomes" id="UP000469523">
    <property type="component" value="Unassembled WGS sequence"/>
</dbReference>
<dbReference type="GO" id="GO:0015421">
    <property type="term" value="F:ABC-type oligopeptide transporter activity"/>
    <property type="evidence" value="ECO:0007669"/>
    <property type="project" value="TreeGrafter"/>
</dbReference>
<proteinExistence type="predicted"/>
<evidence type="ECO:0000256" key="2">
    <source>
        <dbReference type="ARBA" id="ARBA00022692"/>
    </source>
</evidence>
<name>A0A6N7XLI3_9FIRM</name>
<dbReference type="PANTHER" id="PTHR43394:SF1">
    <property type="entry name" value="ATP-BINDING CASSETTE SUB-FAMILY B MEMBER 10, MITOCHONDRIAL"/>
    <property type="match status" value="1"/>
</dbReference>
<feature type="transmembrane region" description="Helical" evidence="7">
    <location>
        <begin position="66"/>
        <end position="85"/>
    </location>
</feature>
<dbReference type="CDD" id="cd03228">
    <property type="entry name" value="ABCC_MRP_Like"/>
    <property type="match status" value="1"/>
</dbReference>
<dbReference type="Pfam" id="PF00005">
    <property type="entry name" value="ABC_tran"/>
    <property type="match status" value="1"/>
</dbReference>
<keyword evidence="2 7" id="KW-0812">Transmembrane</keyword>
<evidence type="ECO:0000256" key="7">
    <source>
        <dbReference type="SAM" id="Phobius"/>
    </source>
</evidence>
<dbReference type="InterPro" id="IPR017871">
    <property type="entry name" value="ABC_transporter-like_CS"/>
</dbReference>
<dbReference type="SUPFAM" id="SSF90123">
    <property type="entry name" value="ABC transporter transmembrane region"/>
    <property type="match status" value="1"/>
</dbReference>
<keyword evidence="4 9" id="KW-0067">ATP-binding</keyword>
<gene>
    <name evidence="9" type="ORF">FYJ83_09160</name>
</gene>
<feature type="transmembrane region" description="Helical" evidence="7">
    <location>
        <begin position="268"/>
        <end position="287"/>
    </location>
</feature>
<comment type="subcellular location">
    <subcellularLocation>
        <location evidence="1">Cell membrane</location>
        <topology evidence="1">Multi-pass membrane protein</topology>
    </subcellularLocation>
</comment>
<dbReference type="PROSITE" id="PS00211">
    <property type="entry name" value="ABC_TRANSPORTER_1"/>
    <property type="match status" value="1"/>
</dbReference>
<sequence>MEIMEEKIFKKKYSLFENLRYLMKNMWNWDKGLFGFFIIQIPLLVLGPLLSIYLPKVLIDSIVENVGITKLLINIGIPIIGIIIVETMLKGSYFKTLFGGVIYRFRYIQILIHKANDTDFENIDGSQGQNKFMKAFMATENNGSATEAIIKVSVELISNIVGLVLYGSIIFTIHPLFALFIVISSLTNYFMGDYANKFEYKNKSNLAPIEKKLRYIREKSGDFKAAKDLRLYNMSLWFKEMYNIFLYKRIKLQKQNISRKYLANIIDGLLGFLRDGIAYGILIYSVLYKNMSIGNFVLYFGATAGFSTWLSAIVKSINELNRVHLETMDLREFLEMEDKMNRGTGVELPKEYELPCDIELRNVFYKYPEAEDYTIKNINLHIRKGEKLALVGINGAGKTTLVKLLCGLYAPTKGEIYINDKKSTLYNRDEYYKLFSVVFQDIYLLPMSIEENIASQLEEDIDEEMMDKVLNMSGLMEKVKSLEKGKKTLMLKSVYDDAIDLSGGEKQKLALAAALYKDGPIIILDEPTAALDPIAENEIYQKYNELTKEKTSIFISHRLSSTRFCDRIVFLKDGEIVEEGDHNSLMNKGGIYKEMYDMQAHYYKDNIGGAENEKRYTDS</sequence>
<dbReference type="InterPro" id="IPR003439">
    <property type="entry name" value="ABC_transporter-like_ATP-bd"/>
</dbReference>
<organism evidence="9 10">
    <name type="scientific">Tissierella pigra</name>
    <dbReference type="NCBI Taxonomy" id="2607614"/>
    <lineage>
        <taxon>Bacteria</taxon>
        <taxon>Bacillati</taxon>
        <taxon>Bacillota</taxon>
        <taxon>Tissierellia</taxon>
        <taxon>Tissierellales</taxon>
        <taxon>Tissierellaceae</taxon>
        <taxon>Tissierella</taxon>
    </lineage>
</organism>
<accession>A0A6N7XLI3</accession>
<keyword evidence="6 7" id="KW-0472">Membrane</keyword>
<dbReference type="InterPro" id="IPR027417">
    <property type="entry name" value="P-loop_NTPase"/>
</dbReference>
<evidence type="ECO:0000256" key="3">
    <source>
        <dbReference type="ARBA" id="ARBA00022741"/>
    </source>
</evidence>
<keyword evidence="5 7" id="KW-1133">Transmembrane helix</keyword>
<dbReference type="GO" id="GO:0016887">
    <property type="term" value="F:ATP hydrolysis activity"/>
    <property type="evidence" value="ECO:0007669"/>
    <property type="project" value="InterPro"/>
</dbReference>
<evidence type="ECO:0000259" key="8">
    <source>
        <dbReference type="PROSITE" id="PS50893"/>
    </source>
</evidence>
<evidence type="ECO:0000313" key="9">
    <source>
        <dbReference type="EMBL" id="MSU01632.1"/>
    </source>
</evidence>